<comment type="caution">
    <text evidence="1">The sequence shown here is derived from an EMBL/GenBank/DDBJ whole genome shotgun (WGS) entry which is preliminary data.</text>
</comment>
<sequence>MGEIFQKRGVDNMKQLKFDAEGFLDPRVIEENEREKINREYFGK</sequence>
<reference evidence="1" key="1">
    <citation type="journal article" date="2015" name="Nature">
        <title>Complex archaea that bridge the gap between prokaryotes and eukaryotes.</title>
        <authorList>
            <person name="Spang A."/>
            <person name="Saw J.H."/>
            <person name="Jorgensen S.L."/>
            <person name="Zaremba-Niedzwiedzka K."/>
            <person name="Martijn J."/>
            <person name="Lind A.E."/>
            <person name="van Eijk R."/>
            <person name="Schleper C."/>
            <person name="Guy L."/>
            <person name="Ettema T.J."/>
        </authorList>
    </citation>
    <scope>NUCLEOTIDE SEQUENCE</scope>
</reference>
<dbReference type="EMBL" id="LAZR01000668">
    <property type="protein sequence ID" value="KKN61170.1"/>
    <property type="molecule type" value="Genomic_DNA"/>
</dbReference>
<gene>
    <name evidence="1" type="ORF">LCGC14_0524650</name>
</gene>
<proteinExistence type="predicted"/>
<organism evidence="1">
    <name type="scientific">marine sediment metagenome</name>
    <dbReference type="NCBI Taxonomy" id="412755"/>
    <lineage>
        <taxon>unclassified sequences</taxon>
        <taxon>metagenomes</taxon>
        <taxon>ecological metagenomes</taxon>
    </lineage>
</organism>
<dbReference type="AlphaFoldDB" id="A0A0F9RXK0"/>
<name>A0A0F9RXK0_9ZZZZ</name>
<evidence type="ECO:0000313" key="1">
    <source>
        <dbReference type="EMBL" id="KKN61170.1"/>
    </source>
</evidence>
<accession>A0A0F9RXK0</accession>
<protein>
    <submittedName>
        <fullName evidence="1">Uncharacterized protein</fullName>
    </submittedName>
</protein>